<gene>
    <name evidence="2" type="ORF">KK1_004264</name>
</gene>
<accession>A0A151ST74</accession>
<dbReference type="Gramene" id="C.cajan_04163.t">
    <property type="protein sequence ID" value="C.cajan_04163.t.cds1"/>
    <property type="gene ID" value="C.cajan_04163"/>
</dbReference>
<dbReference type="Proteomes" id="UP000075243">
    <property type="component" value="Chromosome 11"/>
</dbReference>
<evidence type="ECO:0000259" key="1">
    <source>
        <dbReference type="Pfam" id="PF07727"/>
    </source>
</evidence>
<evidence type="ECO:0000313" key="2">
    <source>
        <dbReference type="EMBL" id="KYP57976.1"/>
    </source>
</evidence>
<dbReference type="EMBL" id="CM003613">
    <property type="protein sequence ID" value="KYP57976.1"/>
    <property type="molecule type" value="Genomic_DNA"/>
</dbReference>
<dbReference type="AlphaFoldDB" id="A0A151ST74"/>
<proteinExistence type="predicted"/>
<dbReference type="Pfam" id="PF07727">
    <property type="entry name" value="RVT_2"/>
    <property type="match status" value="1"/>
</dbReference>
<protein>
    <recommendedName>
        <fullName evidence="1">Reverse transcriptase Ty1/copia-type domain-containing protein</fullName>
    </recommendedName>
</protein>
<evidence type="ECO:0000313" key="3">
    <source>
        <dbReference type="Proteomes" id="UP000075243"/>
    </source>
</evidence>
<sequence>MKRLSKFLLEKELTRGKVDTTLFIKRKMNDILLVKIYVDDIIFGATNDYLCKEFSNDMQSEFEVSMMGELNFFLGLQIKQTKIGIFINQSKYCKKLHKRFGMENAKLMATPMSTTCYLDKDEGGKSIHLKQYRDMIGSLLYLSASRPDIMFSLVTFG</sequence>
<keyword evidence="3" id="KW-1185">Reference proteome</keyword>
<reference evidence="2 3" key="1">
    <citation type="journal article" date="2012" name="Nat. Biotechnol.">
        <title>Draft genome sequence of pigeonpea (Cajanus cajan), an orphan legume crop of resource-poor farmers.</title>
        <authorList>
            <person name="Varshney R.K."/>
            <person name="Chen W."/>
            <person name="Li Y."/>
            <person name="Bharti A.K."/>
            <person name="Saxena R.K."/>
            <person name="Schlueter J.A."/>
            <person name="Donoghue M.T."/>
            <person name="Azam S."/>
            <person name="Fan G."/>
            <person name="Whaley A.M."/>
            <person name="Farmer A.D."/>
            <person name="Sheridan J."/>
            <person name="Iwata A."/>
            <person name="Tuteja R."/>
            <person name="Penmetsa R.V."/>
            <person name="Wu W."/>
            <person name="Upadhyaya H.D."/>
            <person name="Yang S.P."/>
            <person name="Shah T."/>
            <person name="Saxena K.B."/>
            <person name="Michael T."/>
            <person name="McCombie W.R."/>
            <person name="Yang B."/>
            <person name="Zhang G."/>
            <person name="Yang H."/>
            <person name="Wang J."/>
            <person name="Spillane C."/>
            <person name="Cook D.R."/>
            <person name="May G.D."/>
            <person name="Xu X."/>
            <person name="Jackson S.A."/>
        </authorList>
    </citation>
    <scope>NUCLEOTIDE SEQUENCE [LARGE SCALE GENOMIC DNA]</scope>
    <source>
        <strain evidence="3">cv. Asha</strain>
    </source>
</reference>
<feature type="domain" description="Reverse transcriptase Ty1/copia-type" evidence="1">
    <location>
        <begin position="3"/>
        <end position="113"/>
    </location>
</feature>
<dbReference type="InterPro" id="IPR013103">
    <property type="entry name" value="RVT_2"/>
</dbReference>
<organism evidence="2 3">
    <name type="scientific">Cajanus cajan</name>
    <name type="common">Pigeon pea</name>
    <name type="synonym">Cajanus indicus</name>
    <dbReference type="NCBI Taxonomy" id="3821"/>
    <lineage>
        <taxon>Eukaryota</taxon>
        <taxon>Viridiplantae</taxon>
        <taxon>Streptophyta</taxon>
        <taxon>Embryophyta</taxon>
        <taxon>Tracheophyta</taxon>
        <taxon>Spermatophyta</taxon>
        <taxon>Magnoliopsida</taxon>
        <taxon>eudicotyledons</taxon>
        <taxon>Gunneridae</taxon>
        <taxon>Pentapetalae</taxon>
        <taxon>rosids</taxon>
        <taxon>fabids</taxon>
        <taxon>Fabales</taxon>
        <taxon>Fabaceae</taxon>
        <taxon>Papilionoideae</taxon>
        <taxon>50 kb inversion clade</taxon>
        <taxon>NPAAA clade</taxon>
        <taxon>indigoferoid/millettioid clade</taxon>
        <taxon>Phaseoleae</taxon>
        <taxon>Cajanus</taxon>
    </lineage>
</organism>
<name>A0A151ST74_CAJCA</name>